<protein>
    <submittedName>
        <fullName evidence="2">Uncharacterized protein</fullName>
    </submittedName>
</protein>
<dbReference type="Proteomes" id="UP000612055">
    <property type="component" value="Unassembled WGS sequence"/>
</dbReference>
<comment type="caution">
    <text evidence="2">The sequence shown here is derived from an EMBL/GenBank/DDBJ whole genome shotgun (WGS) entry which is preliminary data.</text>
</comment>
<proteinExistence type="predicted"/>
<accession>A0A836BVR3</accession>
<feature type="compositionally biased region" description="Gly residues" evidence="1">
    <location>
        <begin position="1"/>
        <end position="45"/>
    </location>
</feature>
<reference evidence="2" key="1">
    <citation type="journal article" date="2020" name="bioRxiv">
        <title>Comparative genomics of Chlamydomonas.</title>
        <authorList>
            <person name="Craig R.J."/>
            <person name="Hasan A.R."/>
            <person name="Ness R.W."/>
            <person name="Keightley P.D."/>
        </authorList>
    </citation>
    <scope>NUCLEOTIDE SEQUENCE</scope>
    <source>
        <strain evidence="2">CCAP 11/70</strain>
    </source>
</reference>
<evidence type="ECO:0000313" key="2">
    <source>
        <dbReference type="EMBL" id="KAG2490931.1"/>
    </source>
</evidence>
<dbReference type="EMBL" id="JAEHOE010000057">
    <property type="protein sequence ID" value="KAG2490931.1"/>
    <property type="molecule type" value="Genomic_DNA"/>
</dbReference>
<name>A0A836BVR3_9CHLO</name>
<feature type="region of interest" description="Disordered" evidence="1">
    <location>
        <begin position="1"/>
        <end position="74"/>
    </location>
</feature>
<organism evidence="2 3">
    <name type="scientific">Edaphochlamys debaryana</name>
    <dbReference type="NCBI Taxonomy" id="47281"/>
    <lineage>
        <taxon>Eukaryota</taxon>
        <taxon>Viridiplantae</taxon>
        <taxon>Chlorophyta</taxon>
        <taxon>core chlorophytes</taxon>
        <taxon>Chlorophyceae</taxon>
        <taxon>CS clade</taxon>
        <taxon>Chlamydomonadales</taxon>
        <taxon>Chlamydomonadales incertae sedis</taxon>
        <taxon>Edaphochlamys</taxon>
    </lineage>
</organism>
<gene>
    <name evidence="2" type="ORF">HYH03_010608</name>
</gene>
<dbReference type="AlphaFoldDB" id="A0A836BVR3"/>
<evidence type="ECO:0000256" key="1">
    <source>
        <dbReference type="SAM" id="MobiDB-lite"/>
    </source>
</evidence>
<sequence>MQEGGGQEGGGQEGGGQEGGGQEGGGQEGGGQEGGGQEDGGQEGGDNGDEDEEAAEAHNGGAVSEEEANNAVMGADVDRQVVSVTGMGKMYDMMKEIFGAKQELAVKLAKVTAECDMQKKMMQAMLNMNSNV</sequence>
<evidence type="ECO:0000313" key="3">
    <source>
        <dbReference type="Proteomes" id="UP000612055"/>
    </source>
</evidence>
<keyword evidence="3" id="KW-1185">Reference proteome</keyword>